<sequence>MASTAQADPVSAKTGLGTHVGVPPHSIPISSRPPKSTRVQTVLFALVFNFCIVSTNFFQILSWPLSLHPATLPLYTSIIGYTKLAFARALLVISQFFGPTQLVISIGDGQGGYLDPEQFVRRNKRTGAIEAVELPKRSVWMSNHQVYTDWLYLWCLAYYADTADSILIILKNSLKWIPIVGWGMQFFRFIFLARNWASDQAPLAKHLGAIASDNHSSAAASNNANSSGNGNSTKPSNSTAKKLLLLIFPEGTLVSPNTRPISAKFADKMGIKDMENVLLPRSTGLHFCLRTLAKEMDDLWLVDFTVGYPGVPPAGYGQDFYTLRSIFMQGVPPPAIHIHYTLTRITPPVGNDSSSNASSVAHVSSASIDTPPLGDLSASDHGPQDPSLSPSPSPSESEKKHFEQWLFRRWRAKDQLMHRFYTQGDFVNGKFTQTVAAGAKIDPCRPTNEVFVVLPAQLRSIKEVGDAACWGVPFIVANYAWKMYRAVF</sequence>
<keyword evidence="4" id="KW-0012">Acyltransferase</keyword>
<dbReference type="EMBL" id="KZ819201">
    <property type="protein sequence ID" value="PWY97924.1"/>
    <property type="molecule type" value="Genomic_DNA"/>
</dbReference>
<keyword evidence="2" id="KW-0472">Membrane</keyword>
<dbReference type="GO" id="GO:0016746">
    <property type="term" value="F:acyltransferase activity"/>
    <property type="evidence" value="ECO:0007669"/>
    <property type="project" value="UniProtKB-KW"/>
</dbReference>
<dbReference type="SUPFAM" id="SSF69593">
    <property type="entry name" value="Glycerol-3-phosphate (1)-acyltransferase"/>
    <property type="match status" value="1"/>
</dbReference>
<dbReference type="FunCoup" id="A0A317XI21">
    <property type="interactions" value="269"/>
</dbReference>
<organism evidence="4 5">
    <name type="scientific">Testicularia cyperi</name>
    <dbReference type="NCBI Taxonomy" id="1882483"/>
    <lineage>
        <taxon>Eukaryota</taxon>
        <taxon>Fungi</taxon>
        <taxon>Dikarya</taxon>
        <taxon>Basidiomycota</taxon>
        <taxon>Ustilaginomycotina</taxon>
        <taxon>Ustilaginomycetes</taxon>
        <taxon>Ustilaginales</taxon>
        <taxon>Anthracoideaceae</taxon>
        <taxon>Testicularia</taxon>
    </lineage>
</organism>
<dbReference type="InParanoid" id="A0A317XI21"/>
<dbReference type="GO" id="GO:0036149">
    <property type="term" value="P:phosphatidylinositol acyl-chain remodeling"/>
    <property type="evidence" value="ECO:0007669"/>
    <property type="project" value="TreeGrafter"/>
</dbReference>
<protein>
    <submittedName>
        <fullName evidence="4">Acyltransferase-domain-containing protein</fullName>
    </submittedName>
</protein>
<feature type="region of interest" description="Disordered" evidence="1">
    <location>
        <begin position="218"/>
        <end position="237"/>
    </location>
</feature>
<dbReference type="PANTHER" id="PTHR10983">
    <property type="entry name" value="1-ACYLGLYCEROL-3-PHOSPHATE ACYLTRANSFERASE-RELATED"/>
    <property type="match status" value="1"/>
</dbReference>
<keyword evidence="2" id="KW-0812">Transmembrane</keyword>
<dbReference type="Pfam" id="PF01553">
    <property type="entry name" value="Acyltransferase"/>
    <property type="match status" value="1"/>
</dbReference>
<evidence type="ECO:0000313" key="4">
    <source>
        <dbReference type="EMBL" id="PWY97924.1"/>
    </source>
</evidence>
<keyword evidence="2" id="KW-1133">Transmembrane helix</keyword>
<evidence type="ECO:0000256" key="1">
    <source>
        <dbReference type="SAM" id="MobiDB-lite"/>
    </source>
</evidence>
<name>A0A317XI21_9BASI</name>
<evidence type="ECO:0000313" key="5">
    <source>
        <dbReference type="Proteomes" id="UP000246740"/>
    </source>
</evidence>
<dbReference type="CDD" id="cd07990">
    <property type="entry name" value="LPLAT_LCLAT1-like"/>
    <property type="match status" value="1"/>
</dbReference>
<dbReference type="GO" id="GO:0005783">
    <property type="term" value="C:endoplasmic reticulum"/>
    <property type="evidence" value="ECO:0007669"/>
    <property type="project" value="TreeGrafter"/>
</dbReference>
<evidence type="ECO:0000259" key="3">
    <source>
        <dbReference type="SMART" id="SM00563"/>
    </source>
</evidence>
<keyword evidence="4" id="KW-0808">Transferase</keyword>
<accession>A0A317XI21</accession>
<dbReference type="SMART" id="SM00563">
    <property type="entry name" value="PlsC"/>
    <property type="match status" value="1"/>
</dbReference>
<feature type="region of interest" description="Disordered" evidence="1">
    <location>
        <begin position="1"/>
        <end position="34"/>
    </location>
</feature>
<feature type="domain" description="Phospholipid/glycerol acyltransferase" evidence="3">
    <location>
        <begin position="138"/>
        <end position="286"/>
    </location>
</feature>
<dbReference type="STRING" id="1882483.A0A317XI21"/>
<dbReference type="OrthoDB" id="189226at2759"/>
<evidence type="ECO:0000256" key="2">
    <source>
        <dbReference type="SAM" id="Phobius"/>
    </source>
</evidence>
<feature type="compositionally biased region" description="Low complexity" evidence="1">
    <location>
        <begin position="23"/>
        <end position="34"/>
    </location>
</feature>
<proteinExistence type="predicted"/>
<dbReference type="AlphaFoldDB" id="A0A317XI21"/>
<dbReference type="PANTHER" id="PTHR10983:SF16">
    <property type="entry name" value="LYSOCARDIOLIPIN ACYLTRANSFERASE 1"/>
    <property type="match status" value="1"/>
</dbReference>
<dbReference type="InterPro" id="IPR002123">
    <property type="entry name" value="Plipid/glycerol_acylTrfase"/>
</dbReference>
<dbReference type="Proteomes" id="UP000246740">
    <property type="component" value="Unassembled WGS sequence"/>
</dbReference>
<feature type="transmembrane region" description="Helical" evidence="2">
    <location>
        <begin position="42"/>
        <end position="62"/>
    </location>
</feature>
<feature type="compositionally biased region" description="Low complexity" evidence="1">
    <location>
        <begin position="218"/>
        <end position="232"/>
    </location>
</feature>
<keyword evidence="5" id="KW-1185">Reference proteome</keyword>
<reference evidence="4 5" key="1">
    <citation type="journal article" date="2018" name="Mol. Biol. Evol.">
        <title>Broad Genomic Sampling Reveals a Smut Pathogenic Ancestry of the Fungal Clade Ustilaginomycotina.</title>
        <authorList>
            <person name="Kijpornyongpan T."/>
            <person name="Mondo S.J."/>
            <person name="Barry K."/>
            <person name="Sandor L."/>
            <person name="Lee J."/>
            <person name="Lipzen A."/>
            <person name="Pangilinan J."/>
            <person name="LaButti K."/>
            <person name="Hainaut M."/>
            <person name="Henrissat B."/>
            <person name="Grigoriev I.V."/>
            <person name="Spatafora J.W."/>
            <person name="Aime M.C."/>
        </authorList>
    </citation>
    <scope>NUCLEOTIDE SEQUENCE [LARGE SCALE GENOMIC DNA]</scope>
    <source>
        <strain evidence="4 5">MCA 3645</strain>
    </source>
</reference>
<feature type="region of interest" description="Disordered" evidence="1">
    <location>
        <begin position="371"/>
        <end position="398"/>
    </location>
</feature>
<gene>
    <name evidence="4" type="ORF">BCV70DRAFT_194521</name>
</gene>